<reference evidence="1 2" key="2">
    <citation type="journal article" date="2013" name="Plant Cell Physiol.">
        <title>Rice Annotation Project Database (RAP-DB): an integrative and interactive database for rice genomics.</title>
        <authorList>
            <person name="Sakai H."/>
            <person name="Lee S.S."/>
            <person name="Tanaka T."/>
            <person name="Numa H."/>
            <person name="Kim J."/>
            <person name="Kawahara Y."/>
            <person name="Wakimoto H."/>
            <person name="Yang C.C."/>
            <person name="Iwamoto M."/>
            <person name="Abe T."/>
            <person name="Yamada Y."/>
            <person name="Muto A."/>
            <person name="Inokuchi H."/>
            <person name="Ikemura T."/>
            <person name="Matsumoto T."/>
            <person name="Sasaki T."/>
            <person name="Itoh T."/>
        </authorList>
    </citation>
    <scope>NUCLEOTIDE SEQUENCE [LARGE SCALE GENOMIC DNA]</scope>
    <source>
        <strain evidence="2">cv. Nipponbare</strain>
    </source>
</reference>
<dbReference type="AlphaFoldDB" id="A0A0P0VSM5"/>
<dbReference type="InParanoid" id="A0A0P0VSM5"/>
<evidence type="ECO:0000313" key="2">
    <source>
        <dbReference type="Proteomes" id="UP000059680"/>
    </source>
</evidence>
<organism evidence="1 2">
    <name type="scientific">Oryza sativa subsp. japonica</name>
    <name type="common">Rice</name>
    <dbReference type="NCBI Taxonomy" id="39947"/>
    <lineage>
        <taxon>Eukaryota</taxon>
        <taxon>Viridiplantae</taxon>
        <taxon>Streptophyta</taxon>
        <taxon>Embryophyta</taxon>
        <taxon>Tracheophyta</taxon>
        <taxon>Spermatophyta</taxon>
        <taxon>Magnoliopsida</taxon>
        <taxon>Liliopsida</taxon>
        <taxon>Poales</taxon>
        <taxon>Poaceae</taxon>
        <taxon>BOP clade</taxon>
        <taxon>Oryzoideae</taxon>
        <taxon>Oryzeae</taxon>
        <taxon>Oryzinae</taxon>
        <taxon>Oryza</taxon>
        <taxon>Oryza sativa</taxon>
    </lineage>
</organism>
<gene>
    <name evidence="1" type="ordered locus">Os03g0122850</name>
    <name evidence="1" type="ORF">OSNPB_030122850</name>
</gene>
<dbReference type="Proteomes" id="UP000059680">
    <property type="component" value="Chromosome 3"/>
</dbReference>
<keyword evidence="2" id="KW-1185">Reference proteome</keyword>
<accession>A0A0P0VSM5</accession>
<reference evidence="2" key="1">
    <citation type="journal article" date="2005" name="Nature">
        <title>The map-based sequence of the rice genome.</title>
        <authorList>
            <consortium name="International rice genome sequencing project (IRGSP)"/>
            <person name="Matsumoto T."/>
            <person name="Wu J."/>
            <person name="Kanamori H."/>
            <person name="Katayose Y."/>
            <person name="Fujisawa M."/>
            <person name="Namiki N."/>
            <person name="Mizuno H."/>
            <person name="Yamamoto K."/>
            <person name="Antonio B.A."/>
            <person name="Baba T."/>
            <person name="Sakata K."/>
            <person name="Nagamura Y."/>
            <person name="Aoki H."/>
            <person name="Arikawa K."/>
            <person name="Arita K."/>
            <person name="Bito T."/>
            <person name="Chiden Y."/>
            <person name="Fujitsuka N."/>
            <person name="Fukunaka R."/>
            <person name="Hamada M."/>
            <person name="Harada C."/>
            <person name="Hayashi A."/>
            <person name="Hijishita S."/>
            <person name="Honda M."/>
            <person name="Hosokawa S."/>
            <person name="Ichikawa Y."/>
            <person name="Idonuma A."/>
            <person name="Iijima M."/>
            <person name="Ikeda M."/>
            <person name="Ikeno M."/>
            <person name="Ito K."/>
            <person name="Ito S."/>
            <person name="Ito T."/>
            <person name="Ito Y."/>
            <person name="Ito Y."/>
            <person name="Iwabuchi A."/>
            <person name="Kamiya K."/>
            <person name="Karasawa W."/>
            <person name="Kurita K."/>
            <person name="Katagiri S."/>
            <person name="Kikuta A."/>
            <person name="Kobayashi H."/>
            <person name="Kobayashi N."/>
            <person name="Machita K."/>
            <person name="Maehara T."/>
            <person name="Masukawa M."/>
            <person name="Mizubayashi T."/>
            <person name="Mukai Y."/>
            <person name="Nagasaki H."/>
            <person name="Nagata Y."/>
            <person name="Naito S."/>
            <person name="Nakashima M."/>
            <person name="Nakama Y."/>
            <person name="Nakamichi Y."/>
            <person name="Nakamura M."/>
            <person name="Meguro A."/>
            <person name="Negishi M."/>
            <person name="Ohta I."/>
            <person name="Ohta T."/>
            <person name="Okamoto M."/>
            <person name="Ono N."/>
            <person name="Saji S."/>
            <person name="Sakaguchi M."/>
            <person name="Sakai K."/>
            <person name="Shibata M."/>
            <person name="Shimokawa T."/>
            <person name="Song J."/>
            <person name="Takazaki Y."/>
            <person name="Terasawa K."/>
            <person name="Tsugane M."/>
            <person name="Tsuji K."/>
            <person name="Ueda S."/>
            <person name="Waki K."/>
            <person name="Yamagata H."/>
            <person name="Yamamoto M."/>
            <person name="Yamamoto S."/>
            <person name="Yamane H."/>
            <person name="Yoshiki S."/>
            <person name="Yoshihara R."/>
            <person name="Yukawa K."/>
            <person name="Zhong H."/>
            <person name="Yano M."/>
            <person name="Yuan Q."/>
            <person name="Ouyang S."/>
            <person name="Liu J."/>
            <person name="Jones K.M."/>
            <person name="Gansberger K."/>
            <person name="Moffat K."/>
            <person name="Hill J."/>
            <person name="Bera J."/>
            <person name="Fadrosh D."/>
            <person name="Jin S."/>
            <person name="Johri S."/>
            <person name="Kim M."/>
            <person name="Overton L."/>
            <person name="Reardon M."/>
            <person name="Tsitrin T."/>
            <person name="Vuong H."/>
            <person name="Weaver B."/>
            <person name="Ciecko A."/>
            <person name="Tallon L."/>
            <person name="Jackson J."/>
            <person name="Pai G."/>
            <person name="Aken S.V."/>
            <person name="Utterback T."/>
            <person name="Reidmuller S."/>
            <person name="Feldblyum T."/>
            <person name="Hsiao J."/>
            <person name="Zismann V."/>
            <person name="Iobst S."/>
            <person name="de Vazeille A.R."/>
            <person name="Buell C.R."/>
            <person name="Ying K."/>
            <person name="Li Y."/>
            <person name="Lu T."/>
            <person name="Huang Y."/>
            <person name="Zhao Q."/>
            <person name="Feng Q."/>
            <person name="Zhang L."/>
            <person name="Zhu J."/>
            <person name="Weng Q."/>
            <person name="Mu J."/>
            <person name="Lu Y."/>
            <person name="Fan D."/>
            <person name="Liu Y."/>
            <person name="Guan J."/>
            <person name="Zhang Y."/>
            <person name="Yu S."/>
            <person name="Liu X."/>
            <person name="Zhang Y."/>
            <person name="Hong G."/>
            <person name="Han B."/>
            <person name="Choisne N."/>
            <person name="Demange N."/>
            <person name="Orjeda G."/>
            <person name="Samain S."/>
            <person name="Cattolico L."/>
            <person name="Pelletier E."/>
            <person name="Couloux A."/>
            <person name="Segurens B."/>
            <person name="Wincker P."/>
            <person name="D'Hont A."/>
            <person name="Scarpelli C."/>
            <person name="Weissenbach J."/>
            <person name="Salanoubat M."/>
            <person name="Quetier F."/>
            <person name="Yu Y."/>
            <person name="Kim H.R."/>
            <person name="Rambo T."/>
            <person name="Currie J."/>
            <person name="Collura K."/>
            <person name="Luo M."/>
            <person name="Yang T."/>
            <person name="Ammiraju J.S.S."/>
            <person name="Engler F."/>
            <person name="Soderlund C."/>
            <person name="Wing R.A."/>
            <person name="Palmer L.E."/>
            <person name="de la Bastide M."/>
            <person name="Spiegel L."/>
            <person name="Nascimento L."/>
            <person name="Zutavern T."/>
            <person name="O'Shaughnessy A."/>
            <person name="Dike S."/>
            <person name="Dedhia N."/>
            <person name="Preston R."/>
            <person name="Balija V."/>
            <person name="McCombie W.R."/>
            <person name="Chow T."/>
            <person name="Chen H."/>
            <person name="Chung M."/>
            <person name="Chen C."/>
            <person name="Shaw J."/>
            <person name="Wu H."/>
            <person name="Hsiao K."/>
            <person name="Chao Y."/>
            <person name="Chu M."/>
            <person name="Cheng C."/>
            <person name="Hour A."/>
            <person name="Lee P."/>
            <person name="Lin S."/>
            <person name="Lin Y."/>
            <person name="Liou J."/>
            <person name="Liu S."/>
            <person name="Hsing Y."/>
            <person name="Raghuvanshi S."/>
            <person name="Mohanty A."/>
            <person name="Bharti A.K."/>
            <person name="Gaur A."/>
            <person name="Gupta V."/>
            <person name="Kumar D."/>
            <person name="Ravi V."/>
            <person name="Vij S."/>
            <person name="Kapur A."/>
            <person name="Khurana P."/>
            <person name="Khurana P."/>
            <person name="Khurana J.P."/>
            <person name="Tyagi A.K."/>
            <person name="Gaikwad K."/>
            <person name="Singh A."/>
            <person name="Dalal V."/>
            <person name="Srivastava S."/>
            <person name="Dixit A."/>
            <person name="Pal A.K."/>
            <person name="Ghazi I.A."/>
            <person name="Yadav M."/>
            <person name="Pandit A."/>
            <person name="Bhargava A."/>
            <person name="Sureshbabu K."/>
            <person name="Batra K."/>
            <person name="Sharma T.R."/>
            <person name="Mohapatra T."/>
            <person name="Singh N.K."/>
            <person name="Messing J."/>
            <person name="Nelson A.B."/>
            <person name="Fuks G."/>
            <person name="Kavchok S."/>
            <person name="Keizer G."/>
            <person name="Linton E."/>
            <person name="Llaca V."/>
            <person name="Song R."/>
            <person name="Tanyolac B."/>
            <person name="Young S."/>
            <person name="Ho-Il K."/>
            <person name="Hahn J.H."/>
            <person name="Sangsakoo G."/>
            <person name="Vanavichit A."/>
            <person name="de Mattos Luiz.A.T."/>
            <person name="Zimmer P.D."/>
            <person name="Malone G."/>
            <person name="Dellagostin O."/>
            <person name="de Oliveira A.C."/>
            <person name="Bevan M."/>
            <person name="Bancroft I."/>
            <person name="Minx P."/>
            <person name="Cordum H."/>
            <person name="Wilson R."/>
            <person name="Cheng Z."/>
            <person name="Jin W."/>
            <person name="Jiang J."/>
            <person name="Leong S.A."/>
            <person name="Iwama H."/>
            <person name="Gojobori T."/>
            <person name="Itoh T."/>
            <person name="Niimura Y."/>
            <person name="Fujii Y."/>
            <person name="Habara T."/>
            <person name="Sakai H."/>
            <person name="Sato Y."/>
            <person name="Wilson G."/>
            <person name="Kumar K."/>
            <person name="McCouch S."/>
            <person name="Juretic N."/>
            <person name="Hoen D."/>
            <person name="Wright S."/>
            <person name="Bruskiewich R."/>
            <person name="Bureau T."/>
            <person name="Miyao A."/>
            <person name="Hirochika H."/>
            <person name="Nishikawa T."/>
            <person name="Kadowaki K."/>
            <person name="Sugiura M."/>
            <person name="Burr B."/>
            <person name="Sasaki T."/>
        </authorList>
    </citation>
    <scope>NUCLEOTIDE SEQUENCE [LARGE SCALE GENOMIC DNA]</scope>
    <source>
        <strain evidence="2">cv. Nipponbare</strain>
    </source>
</reference>
<reference evidence="1 2" key="3">
    <citation type="journal article" date="2013" name="Rice">
        <title>Improvement of the Oryza sativa Nipponbare reference genome using next generation sequence and optical map data.</title>
        <authorList>
            <person name="Kawahara Y."/>
            <person name="de la Bastide M."/>
            <person name="Hamilton J.P."/>
            <person name="Kanamori H."/>
            <person name="McCombie W.R."/>
            <person name="Ouyang S."/>
            <person name="Schwartz D.C."/>
            <person name="Tanaka T."/>
            <person name="Wu J."/>
            <person name="Zhou S."/>
            <person name="Childs K.L."/>
            <person name="Davidson R.M."/>
            <person name="Lin H."/>
            <person name="Quesada-Ocampo L."/>
            <person name="Vaillancourt B."/>
            <person name="Sakai H."/>
            <person name="Lee S.S."/>
            <person name="Kim J."/>
            <person name="Numa H."/>
            <person name="Itoh T."/>
            <person name="Buell C.R."/>
            <person name="Matsumoto T."/>
        </authorList>
    </citation>
    <scope>NUCLEOTIDE SEQUENCE [LARGE SCALE GENOMIC DNA]</scope>
    <source>
        <strain evidence="2">cv. Nipponbare</strain>
    </source>
</reference>
<dbReference type="Gramene" id="Os03t0122850-00">
    <property type="protein sequence ID" value="Os03t0122850-00"/>
    <property type="gene ID" value="Os03g0122850"/>
</dbReference>
<evidence type="ECO:0000313" key="1">
    <source>
        <dbReference type="EMBL" id="BAS82047.1"/>
    </source>
</evidence>
<sequence>RIDIWVEETLWELALGRFARVILTEMKSERKVSTFPISPLLAGDCAVPDHEVDRPVGQRLRLGDETLRNQIRTQIRGIKPRGATCKRD</sequence>
<proteinExistence type="predicted"/>
<dbReference type="PaxDb" id="39947-A0A0P0VSM5"/>
<dbReference type="EMBL" id="AP014959">
    <property type="protein sequence ID" value="BAS82047.1"/>
    <property type="molecule type" value="Genomic_DNA"/>
</dbReference>
<feature type="non-terminal residue" evidence="1">
    <location>
        <position position="88"/>
    </location>
</feature>
<name>A0A0P0VSM5_ORYSJ</name>
<protein>
    <submittedName>
        <fullName evidence="1">Os03g0122850 protein</fullName>
    </submittedName>
</protein>